<sequence length="53" mass="6303">MMNANMKQILQSKDHYMLLIVRNLYVSNLICDRIYISCLSNQVDGHMILFRQL</sequence>
<dbReference type="EMBL" id="GBRH01262740">
    <property type="protein sequence ID" value="JAD35155.1"/>
    <property type="molecule type" value="Transcribed_RNA"/>
</dbReference>
<reference evidence="1" key="2">
    <citation type="journal article" date="2015" name="Data Brief">
        <title>Shoot transcriptome of the giant reed, Arundo donax.</title>
        <authorList>
            <person name="Barrero R.A."/>
            <person name="Guerrero F.D."/>
            <person name="Moolhuijzen P."/>
            <person name="Goolsby J.A."/>
            <person name="Tidwell J."/>
            <person name="Bellgard S.E."/>
            <person name="Bellgard M.I."/>
        </authorList>
    </citation>
    <scope>NUCLEOTIDE SEQUENCE</scope>
    <source>
        <tissue evidence="1">Shoot tissue taken approximately 20 cm above the soil surface</tissue>
    </source>
</reference>
<evidence type="ECO:0000313" key="1">
    <source>
        <dbReference type="EMBL" id="JAD35155.1"/>
    </source>
</evidence>
<dbReference type="AlphaFoldDB" id="A0A0A8ZEL2"/>
<accession>A0A0A8ZEL2</accession>
<reference evidence="1" key="1">
    <citation type="submission" date="2014-09" db="EMBL/GenBank/DDBJ databases">
        <authorList>
            <person name="Magalhaes I.L.F."/>
            <person name="Oliveira U."/>
            <person name="Santos F.R."/>
            <person name="Vidigal T.H.D.A."/>
            <person name="Brescovit A.D."/>
            <person name="Santos A.J."/>
        </authorList>
    </citation>
    <scope>NUCLEOTIDE SEQUENCE</scope>
    <source>
        <tissue evidence="1">Shoot tissue taken approximately 20 cm above the soil surface</tissue>
    </source>
</reference>
<name>A0A0A8ZEL2_ARUDO</name>
<organism evidence="1">
    <name type="scientific">Arundo donax</name>
    <name type="common">Giant reed</name>
    <name type="synonym">Donax arundinaceus</name>
    <dbReference type="NCBI Taxonomy" id="35708"/>
    <lineage>
        <taxon>Eukaryota</taxon>
        <taxon>Viridiplantae</taxon>
        <taxon>Streptophyta</taxon>
        <taxon>Embryophyta</taxon>
        <taxon>Tracheophyta</taxon>
        <taxon>Spermatophyta</taxon>
        <taxon>Magnoliopsida</taxon>
        <taxon>Liliopsida</taxon>
        <taxon>Poales</taxon>
        <taxon>Poaceae</taxon>
        <taxon>PACMAD clade</taxon>
        <taxon>Arundinoideae</taxon>
        <taxon>Arundineae</taxon>
        <taxon>Arundo</taxon>
    </lineage>
</organism>
<proteinExistence type="predicted"/>
<protein>
    <submittedName>
        <fullName evidence="1">Uncharacterized protein</fullName>
    </submittedName>
</protein>